<dbReference type="Proteomes" id="UP000041254">
    <property type="component" value="Unassembled WGS sequence"/>
</dbReference>
<evidence type="ECO:0000256" key="2">
    <source>
        <dbReference type="SAM" id="Phobius"/>
    </source>
</evidence>
<sequence>MVCGFIVGEIIVLGGVLLAANFIPDKTVRKLLKGYEAFVTAIQEENAREAEGANQVEATQEESQKGQGEANEANEDDEEEGEEENERTGLLTGEANVWPTGDSEHEGPATSESQENGQTDEPEYRELVFVDPLEYYARAEERRLCLERQIEVNRFEMNWMYCIVDRENTELKNQIIDKDRKIRELEQMGDDKAKECSLLLLQNTSLVQAVGELLLRSQPTAAYTDMDTGDIPGPSASGGCETEKAKSVCGKEEAATQLQASEALTGTAGTKSNSTGPMRPAPSEIEGTGLVRLSGKTDYVQREFEPSTGDGIRKAKKVVNVGVTADNNCNTTASASSSSAPSAAAALDHTEDEQRQEITPKAETRSCRKRISNVGMKSSRGRE</sequence>
<feature type="compositionally biased region" description="Acidic residues" evidence="1">
    <location>
        <begin position="72"/>
        <end position="85"/>
    </location>
</feature>
<protein>
    <submittedName>
        <fullName evidence="3">Uncharacterized protein</fullName>
    </submittedName>
</protein>
<dbReference type="EMBL" id="CDMY01000351">
    <property type="protein sequence ID" value="CEM04434.1"/>
    <property type="molecule type" value="Genomic_DNA"/>
</dbReference>
<name>A0A0G4EZJ8_VITBC</name>
<organism evidence="3 4">
    <name type="scientific">Vitrella brassicaformis (strain CCMP3155)</name>
    <dbReference type="NCBI Taxonomy" id="1169540"/>
    <lineage>
        <taxon>Eukaryota</taxon>
        <taxon>Sar</taxon>
        <taxon>Alveolata</taxon>
        <taxon>Colpodellida</taxon>
        <taxon>Vitrellaceae</taxon>
        <taxon>Vitrella</taxon>
    </lineage>
</organism>
<dbReference type="VEuPathDB" id="CryptoDB:Vbra_5511"/>
<keyword evidence="2" id="KW-0812">Transmembrane</keyword>
<evidence type="ECO:0000256" key="1">
    <source>
        <dbReference type="SAM" id="MobiDB-lite"/>
    </source>
</evidence>
<feature type="compositionally biased region" description="Basic and acidic residues" evidence="1">
    <location>
        <begin position="348"/>
        <end position="366"/>
    </location>
</feature>
<dbReference type="InParanoid" id="A0A0G4EZJ8"/>
<feature type="region of interest" description="Disordered" evidence="1">
    <location>
        <begin position="257"/>
        <end position="288"/>
    </location>
</feature>
<keyword evidence="4" id="KW-1185">Reference proteome</keyword>
<evidence type="ECO:0000313" key="3">
    <source>
        <dbReference type="EMBL" id="CEM04434.1"/>
    </source>
</evidence>
<feature type="transmembrane region" description="Helical" evidence="2">
    <location>
        <begin position="6"/>
        <end position="23"/>
    </location>
</feature>
<feature type="compositionally biased region" description="Polar residues" evidence="1">
    <location>
        <begin position="257"/>
        <end position="276"/>
    </location>
</feature>
<feature type="region of interest" description="Disordered" evidence="1">
    <location>
        <begin position="48"/>
        <end position="124"/>
    </location>
</feature>
<proteinExistence type="predicted"/>
<accession>A0A0G4EZJ8</accession>
<reference evidence="3 4" key="1">
    <citation type="submission" date="2014-11" db="EMBL/GenBank/DDBJ databases">
        <authorList>
            <person name="Zhu J."/>
            <person name="Qi W."/>
            <person name="Song R."/>
        </authorList>
    </citation>
    <scope>NUCLEOTIDE SEQUENCE [LARGE SCALE GENOMIC DNA]</scope>
</reference>
<dbReference type="AlphaFoldDB" id="A0A0G4EZJ8"/>
<keyword evidence="2" id="KW-1133">Transmembrane helix</keyword>
<feature type="compositionally biased region" description="Low complexity" evidence="1">
    <location>
        <begin position="333"/>
        <end position="346"/>
    </location>
</feature>
<keyword evidence="2" id="KW-0472">Membrane</keyword>
<evidence type="ECO:0000313" key="4">
    <source>
        <dbReference type="Proteomes" id="UP000041254"/>
    </source>
</evidence>
<feature type="region of interest" description="Disordered" evidence="1">
    <location>
        <begin position="331"/>
        <end position="383"/>
    </location>
</feature>
<gene>
    <name evidence="3" type="ORF">Vbra_5511</name>
</gene>